<dbReference type="PANTHER" id="PTHR24104:SF25">
    <property type="entry name" value="PROTEIN LIN-41"/>
    <property type="match status" value="1"/>
</dbReference>
<dbReference type="EMBL" id="CAJOBE010001447">
    <property type="protein sequence ID" value="CAF3744760.1"/>
    <property type="molecule type" value="Genomic_DNA"/>
</dbReference>
<dbReference type="Pfam" id="PF01436">
    <property type="entry name" value="NHL"/>
    <property type="match status" value="1"/>
</dbReference>
<name>A0A818XT08_9BILA</name>
<protein>
    <submittedName>
        <fullName evidence="3">Uncharacterized protein</fullName>
    </submittedName>
</protein>
<dbReference type="CDD" id="cd05819">
    <property type="entry name" value="NHL"/>
    <property type="match status" value="1"/>
</dbReference>
<feature type="repeat" description="NHL" evidence="2">
    <location>
        <begin position="460"/>
        <end position="496"/>
    </location>
</feature>
<dbReference type="GO" id="GO:0008270">
    <property type="term" value="F:zinc ion binding"/>
    <property type="evidence" value="ECO:0007669"/>
    <property type="project" value="UniProtKB-KW"/>
</dbReference>
<keyword evidence="1" id="KW-0677">Repeat</keyword>
<evidence type="ECO:0000256" key="2">
    <source>
        <dbReference type="PROSITE-ProRule" id="PRU00504"/>
    </source>
</evidence>
<gene>
    <name evidence="3" type="ORF">FNK824_LOCUS11899</name>
</gene>
<dbReference type="Gene3D" id="2.40.10.500">
    <property type="match status" value="1"/>
</dbReference>
<proteinExistence type="predicted"/>
<evidence type="ECO:0000313" key="4">
    <source>
        <dbReference type="Proteomes" id="UP000663874"/>
    </source>
</evidence>
<comment type="caution">
    <text evidence="3">The sequence shown here is derived from an EMBL/GenBank/DDBJ whole genome shotgun (WGS) entry which is preliminary data.</text>
</comment>
<reference evidence="3" key="1">
    <citation type="submission" date="2021-02" db="EMBL/GenBank/DDBJ databases">
        <authorList>
            <person name="Nowell W R."/>
        </authorList>
    </citation>
    <scope>NUCLEOTIDE SEQUENCE</scope>
</reference>
<dbReference type="InterPro" id="IPR050952">
    <property type="entry name" value="TRIM-NHL_E3_ligases"/>
</dbReference>
<evidence type="ECO:0000313" key="3">
    <source>
        <dbReference type="EMBL" id="CAF3744760.1"/>
    </source>
</evidence>
<dbReference type="InterPro" id="IPR001258">
    <property type="entry name" value="NHL_repeat"/>
</dbReference>
<dbReference type="InterPro" id="IPR011042">
    <property type="entry name" value="6-blade_b-propeller_TolB-like"/>
</dbReference>
<organism evidence="3 4">
    <name type="scientific">Rotaria sordida</name>
    <dbReference type="NCBI Taxonomy" id="392033"/>
    <lineage>
        <taxon>Eukaryota</taxon>
        <taxon>Metazoa</taxon>
        <taxon>Spiralia</taxon>
        <taxon>Gnathifera</taxon>
        <taxon>Rotifera</taxon>
        <taxon>Eurotatoria</taxon>
        <taxon>Bdelloidea</taxon>
        <taxon>Philodinida</taxon>
        <taxon>Philodinidae</taxon>
        <taxon>Rotaria</taxon>
    </lineage>
</organism>
<dbReference type="SUPFAM" id="SSF63829">
    <property type="entry name" value="Calcium-dependent phosphotriesterase"/>
    <property type="match status" value="1"/>
</dbReference>
<sequence>MNVVTEPGPRRRNCRLITEEPKSFGDHGPIIGYANEPLLSLHDACIPLVGIVHDILNVVSIALKDTPNRPKDDLTRDESASIRIYTMEWTNDHDSLYFLLNQTLKATDRERLKPWFKYLKLFLTALAKIPCAPSQAVWRGVRQNVSDAFPRGTEVIWWSFSSCTTMLTVLENELYLVEIFLVCSGANLYPTIELIGLVSETQPVRPSDGICANATWIQSGVTVAGGNGLGSDFDQLYLNDGLFLDKNDSIYVVDSGNNRIIRWNSGDSSGQVVAGGNGNGSSSSQLNYPIDVFVDDNGTMYISDFYNLRVQQWYKGASSGQTILENLNFIGIGRDDQGSLYTSEWTHDHVKKWQKNDTVGQTLAFGLGRPDRLFVDENRTVYVADRLNHRVMKIVEGSTQGLVVAGRSQGKNDTQLDSPRGVTVDKSGNVYVADTLNHRIMRWLSGATSGTVVVGGRGDGSTSDQLNMPTDLQFDRYGNLYVADSFNGRVQKFTIDTSSC</sequence>
<dbReference type="SUPFAM" id="SSF56399">
    <property type="entry name" value="ADP-ribosylation"/>
    <property type="match status" value="1"/>
</dbReference>
<evidence type="ECO:0000256" key="1">
    <source>
        <dbReference type="ARBA" id="ARBA00022737"/>
    </source>
</evidence>
<dbReference type="Proteomes" id="UP000663874">
    <property type="component" value="Unassembled WGS sequence"/>
</dbReference>
<dbReference type="Gene3D" id="2.120.10.30">
    <property type="entry name" value="TolB, C-terminal domain"/>
    <property type="match status" value="1"/>
</dbReference>
<accession>A0A818XT08</accession>
<dbReference type="Gene3D" id="3.90.176.10">
    <property type="entry name" value="Toxin ADP-ribosyltransferase, Chain A, domain 1"/>
    <property type="match status" value="1"/>
</dbReference>
<feature type="repeat" description="NHL" evidence="2">
    <location>
        <begin position="410"/>
        <end position="440"/>
    </location>
</feature>
<dbReference type="PROSITE" id="PS51125">
    <property type="entry name" value="NHL"/>
    <property type="match status" value="2"/>
</dbReference>
<dbReference type="AlphaFoldDB" id="A0A818XT08"/>
<dbReference type="PANTHER" id="PTHR24104">
    <property type="entry name" value="E3 UBIQUITIN-PROTEIN LIGASE NHLRC1-RELATED"/>
    <property type="match status" value="1"/>
</dbReference>